<evidence type="ECO:0000313" key="3">
    <source>
        <dbReference type="EMBL" id="KAF9616333.1"/>
    </source>
</evidence>
<dbReference type="EMBL" id="JADFTS010000003">
    <property type="protein sequence ID" value="KAF9616333.1"/>
    <property type="molecule type" value="Genomic_DNA"/>
</dbReference>
<dbReference type="Pfam" id="PF20431">
    <property type="entry name" value="E_motif"/>
    <property type="match status" value="1"/>
</dbReference>
<dbReference type="InterPro" id="IPR046848">
    <property type="entry name" value="E_motif"/>
</dbReference>
<dbReference type="Gene3D" id="1.25.40.10">
    <property type="entry name" value="Tetratricopeptide repeat domain"/>
    <property type="match status" value="2"/>
</dbReference>
<comment type="caution">
    <text evidence="3">The sequence shown here is derived from an EMBL/GenBank/DDBJ whole genome shotgun (WGS) entry which is preliminary data.</text>
</comment>
<dbReference type="OrthoDB" id="185373at2759"/>
<dbReference type="Pfam" id="PF01535">
    <property type="entry name" value="PPR"/>
    <property type="match status" value="2"/>
</dbReference>
<sequence>MGEKDLLSWNAMIACYAQNSRPKEALQLFNLMRNHNVSVQPDEMIFDRAISACSQLGDLKFGLWIETYLSKIGVELDDHLATALVDLYAKCGNIEKAYELFHGLKKKDVVAYSALIFGCGINGKAFEAIRLFREMTTAKIRPNSITYTGILTVYNHAGLVEEGYKCFSSMTEHGLMPSADHYGIMVYLLGRAGRLDKAHGLIKSMPMRPNVGVWGALLLACRLHSNVELGEIAAQHCIEMEPDSSGYCSLLANIYASAERWDDAKRLRKMEETKFDQDTWS</sequence>
<feature type="repeat" description="PPR" evidence="2">
    <location>
        <begin position="143"/>
        <end position="177"/>
    </location>
</feature>
<dbReference type="GO" id="GO:0003723">
    <property type="term" value="F:RNA binding"/>
    <property type="evidence" value="ECO:0007669"/>
    <property type="project" value="InterPro"/>
</dbReference>
<feature type="repeat" description="PPR" evidence="2">
    <location>
        <begin position="5"/>
        <end position="39"/>
    </location>
</feature>
<dbReference type="Pfam" id="PF13041">
    <property type="entry name" value="PPR_2"/>
    <property type="match status" value="1"/>
</dbReference>
<organism evidence="3 4">
    <name type="scientific">Coptis chinensis</name>
    <dbReference type="NCBI Taxonomy" id="261450"/>
    <lineage>
        <taxon>Eukaryota</taxon>
        <taxon>Viridiplantae</taxon>
        <taxon>Streptophyta</taxon>
        <taxon>Embryophyta</taxon>
        <taxon>Tracheophyta</taxon>
        <taxon>Spermatophyta</taxon>
        <taxon>Magnoliopsida</taxon>
        <taxon>Ranunculales</taxon>
        <taxon>Ranunculaceae</taxon>
        <taxon>Coptidoideae</taxon>
        <taxon>Coptis</taxon>
    </lineage>
</organism>
<protein>
    <recommendedName>
        <fullName evidence="5">Pentatricopeptide repeat-containing protein</fullName>
    </recommendedName>
</protein>
<dbReference type="InterPro" id="IPR046960">
    <property type="entry name" value="PPR_At4g14850-like_plant"/>
</dbReference>
<gene>
    <name evidence="3" type="ORF">IFM89_029587</name>
</gene>
<evidence type="ECO:0000256" key="2">
    <source>
        <dbReference type="PROSITE-ProRule" id="PRU00708"/>
    </source>
</evidence>
<dbReference type="SUPFAM" id="SSF48452">
    <property type="entry name" value="TPR-like"/>
    <property type="match status" value="1"/>
</dbReference>
<dbReference type="Proteomes" id="UP000631114">
    <property type="component" value="Unassembled WGS sequence"/>
</dbReference>
<feature type="repeat" description="PPR" evidence="2">
    <location>
        <begin position="108"/>
        <end position="142"/>
    </location>
</feature>
<evidence type="ECO:0000256" key="1">
    <source>
        <dbReference type="ARBA" id="ARBA00022737"/>
    </source>
</evidence>
<dbReference type="FunFam" id="1.25.40.10:FF:000090">
    <property type="entry name" value="Pentatricopeptide repeat-containing protein, chloroplastic"/>
    <property type="match status" value="1"/>
</dbReference>
<evidence type="ECO:0008006" key="5">
    <source>
        <dbReference type="Google" id="ProtNLM"/>
    </source>
</evidence>
<dbReference type="PROSITE" id="PS51375">
    <property type="entry name" value="PPR"/>
    <property type="match status" value="3"/>
</dbReference>
<evidence type="ECO:0000313" key="4">
    <source>
        <dbReference type="Proteomes" id="UP000631114"/>
    </source>
</evidence>
<name>A0A835III9_9MAGN</name>
<dbReference type="AlphaFoldDB" id="A0A835III9"/>
<proteinExistence type="predicted"/>
<keyword evidence="4" id="KW-1185">Reference proteome</keyword>
<dbReference type="PANTHER" id="PTHR47926">
    <property type="entry name" value="PENTATRICOPEPTIDE REPEAT-CONTAINING PROTEIN"/>
    <property type="match status" value="1"/>
</dbReference>
<dbReference type="GO" id="GO:0009451">
    <property type="term" value="P:RNA modification"/>
    <property type="evidence" value="ECO:0007669"/>
    <property type="project" value="InterPro"/>
</dbReference>
<keyword evidence="1" id="KW-0677">Repeat</keyword>
<dbReference type="NCBIfam" id="TIGR00756">
    <property type="entry name" value="PPR"/>
    <property type="match status" value="4"/>
</dbReference>
<accession>A0A835III9</accession>
<dbReference type="PANTHER" id="PTHR47926:SF545">
    <property type="entry name" value="PENTACOTRIPEPTIDE-REPEAT REGION OF PRORP DOMAIN-CONTAINING PROTEIN"/>
    <property type="match status" value="1"/>
</dbReference>
<dbReference type="InterPro" id="IPR011990">
    <property type="entry name" value="TPR-like_helical_dom_sf"/>
</dbReference>
<reference evidence="3 4" key="1">
    <citation type="submission" date="2020-10" db="EMBL/GenBank/DDBJ databases">
        <title>The Coptis chinensis genome and diversification of protoberbering-type alkaloids.</title>
        <authorList>
            <person name="Wang B."/>
            <person name="Shu S."/>
            <person name="Song C."/>
            <person name="Liu Y."/>
        </authorList>
    </citation>
    <scope>NUCLEOTIDE SEQUENCE [LARGE SCALE GENOMIC DNA]</scope>
    <source>
        <strain evidence="3">HL-2020</strain>
        <tissue evidence="3">Leaf</tissue>
    </source>
</reference>
<dbReference type="InterPro" id="IPR002885">
    <property type="entry name" value="PPR_rpt"/>
</dbReference>